<evidence type="ECO:0000256" key="6">
    <source>
        <dbReference type="RuleBase" id="RU363041"/>
    </source>
</evidence>
<keyword evidence="9" id="KW-1185">Reference proteome</keyword>
<reference evidence="7 9" key="1">
    <citation type="journal article" date="2015" name="Genome Announc.">
        <title>Draft Genome Sequence of a Heterotrophic Facultative Anaerobic Thermophilic Bacterium, Ardenticatena maritima Strain 110ST.</title>
        <authorList>
            <person name="Kawaichi S."/>
            <person name="Yoshida T."/>
            <person name="Sako Y."/>
            <person name="Nakamura R."/>
        </authorList>
    </citation>
    <scope>NUCLEOTIDE SEQUENCE [LARGE SCALE GENOMIC DNA]</scope>
    <source>
        <strain evidence="7 9">110S</strain>
    </source>
</reference>
<feature type="transmembrane region" description="Helical" evidence="6">
    <location>
        <begin position="255"/>
        <end position="272"/>
    </location>
</feature>
<dbReference type="InterPro" id="IPR002781">
    <property type="entry name" value="TM_pro_TauE-like"/>
</dbReference>
<comment type="similarity">
    <text evidence="2 6">Belongs to the 4-toluene sulfonate uptake permease (TSUP) (TC 2.A.102) family.</text>
</comment>
<evidence type="ECO:0000256" key="1">
    <source>
        <dbReference type="ARBA" id="ARBA00004141"/>
    </source>
</evidence>
<feature type="transmembrane region" description="Helical" evidence="6">
    <location>
        <begin position="76"/>
        <end position="98"/>
    </location>
</feature>
<dbReference type="InterPro" id="IPR051598">
    <property type="entry name" value="TSUP/Inactive_protease-like"/>
</dbReference>
<comment type="caution">
    <text evidence="7">The sequence shown here is derived from an EMBL/GenBank/DDBJ whole genome shotgun (WGS) entry which is preliminary data.</text>
</comment>
<gene>
    <name evidence="7" type="ORF">ARMA_1775</name>
    <name evidence="8" type="ORF">SE16_03915</name>
</gene>
<evidence type="ECO:0000256" key="3">
    <source>
        <dbReference type="ARBA" id="ARBA00022692"/>
    </source>
</evidence>
<reference evidence="8 10" key="2">
    <citation type="submission" date="2015-07" db="EMBL/GenBank/DDBJ databases">
        <title>Whole genome sequence of Ardenticatena maritima DSM 23922.</title>
        <authorList>
            <person name="Hemp J."/>
            <person name="Ward L.M."/>
            <person name="Pace L.A."/>
            <person name="Fischer W.W."/>
        </authorList>
    </citation>
    <scope>NUCLEOTIDE SEQUENCE [LARGE SCALE GENOMIC DNA]</scope>
    <source>
        <strain evidence="8 10">110S</strain>
    </source>
</reference>
<accession>A0A0M8K9A1</accession>
<evidence type="ECO:0000256" key="2">
    <source>
        <dbReference type="ARBA" id="ARBA00009142"/>
    </source>
</evidence>
<dbReference type="EMBL" id="BBZA01000138">
    <property type="protein sequence ID" value="GAP63352.1"/>
    <property type="molecule type" value="Genomic_DNA"/>
</dbReference>
<feature type="transmembrane region" description="Helical" evidence="6">
    <location>
        <begin position="284"/>
        <end position="305"/>
    </location>
</feature>
<dbReference type="GO" id="GO:0005886">
    <property type="term" value="C:plasma membrane"/>
    <property type="evidence" value="ECO:0007669"/>
    <property type="project" value="UniProtKB-SubCell"/>
</dbReference>
<feature type="transmembrane region" description="Helical" evidence="6">
    <location>
        <begin position="187"/>
        <end position="220"/>
    </location>
</feature>
<dbReference type="Pfam" id="PF01925">
    <property type="entry name" value="TauE"/>
    <property type="match status" value="1"/>
</dbReference>
<dbReference type="Proteomes" id="UP000037784">
    <property type="component" value="Unassembled WGS sequence"/>
</dbReference>
<dbReference type="InParanoid" id="A0A0M8K9A1"/>
<keyword evidence="5 6" id="KW-0472">Membrane</keyword>
<feature type="transmembrane region" description="Helical" evidence="6">
    <location>
        <begin position="118"/>
        <end position="142"/>
    </location>
</feature>
<evidence type="ECO:0000313" key="10">
    <source>
        <dbReference type="Proteomes" id="UP000050502"/>
    </source>
</evidence>
<keyword evidence="4 6" id="KW-1133">Transmembrane helix</keyword>
<keyword evidence="3 6" id="KW-0812">Transmembrane</keyword>
<sequence>MSATATTIPVRTRLSQSAATYRFELIALSGIALLIIAFLAQGRVSPAELASVWFMPFLGIVAATVAMSTPAGGGIVFFPTLVLLGVAPVNAVAFSVATQTFGMGIFGTFNWSRKAPEAILKPAVVLVTLGGWVGVLLALFVFPLTSARAVRLLFSTFGLCLALYIVWSARKDLHVNQIPFRLRGWMIPTLFLVGIIGGMLTGYIGVGIDVLIFVALTWLYRTHVQHATVTSIVTMGVTSALPFIFALFFLDTLPLNLWLMVLPGVLLGARLGPWLNTRLGSERVMLFFSLLLILEFCMTFTKLVLLY</sequence>
<dbReference type="FunCoup" id="A0A0M8K9A1">
    <property type="interactions" value="247"/>
</dbReference>
<keyword evidence="6" id="KW-1003">Cell membrane</keyword>
<dbReference type="OrthoDB" id="128686at2"/>
<comment type="subcellular location">
    <subcellularLocation>
        <location evidence="6">Cell membrane</location>
        <topology evidence="6">Multi-pass membrane protein</topology>
    </subcellularLocation>
    <subcellularLocation>
        <location evidence="1">Membrane</location>
        <topology evidence="1">Multi-pass membrane protein</topology>
    </subcellularLocation>
</comment>
<name>A0A0M8K9A1_9CHLR</name>
<feature type="transmembrane region" description="Helical" evidence="6">
    <location>
        <begin position="21"/>
        <end position="40"/>
    </location>
</feature>
<evidence type="ECO:0000256" key="5">
    <source>
        <dbReference type="ARBA" id="ARBA00023136"/>
    </source>
</evidence>
<dbReference type="STRING" id="872965.SE16_03915"/>
<reference evidence="9" key="3">
    <citation type="submission" date="2015-08" db="EMBL/GenBank/DDBJ databases">
        <title>Draft Genome Sequence of a Heterotrophic Facultative Anaerobic Bacterium Ardenticatena maritima Strain 110S.</title>
        <authorList>
            <person name="Kawaichi S."/>
            <person name="Yoshida T."/>
            <person name="Sako Y."/>
            <person name="Nakamura R."/>
        </authorList>
    </citation>
    <scope>NUCLEOTIDE SEQUENCE [LARGE SCALE GENOMIC DNA]</scope>
    <source>
        <strain evidence="9">110S</strain>
    </source>
</reference>
<dbReference type="PANTHER" id="PTHR43701:SF2">
    <property type="entry name" value="MEMBRANE TRANSPORTER PROTEIN YJNA-RELATED"/>
    <property type="match status" value="1"/>
</dbReference>
<dbReference type="EMBL" id="LGKN01000003">
    <property type="protein sequence ID" value="KPL89572.1"/>
    <property type="molecule type" value="Genomic_DNA"/>
</dbReference>
<dbReference type="AlphaFoldDB" id="A0A0M8K9A1"/>
<dbReference type="RefSeq" id="WP_054493201.1">
    <property type="nucleotide sequence ID" value="NZ_BBZA01000138.1"/>
</dbReference>
<feature type="transmembrane region" description="Helical" evidence="6">
    <location>
        <begin position="227"/>
        <end position="249"/>
    </location>
</feature>
<evidence type="ECO:0000313" key="8">
    <source>
        <dbReference type="EMBL" id="KPL89572.1"/>
    </source>
</evidence>
<evidence type="ECO:0000256" key="4">
    <source>
        <dbReference type="ARBA" id="ARBA00022989"/>
    </source>
</evidence>
<evidence type="ECO:0000313" key="9">
    <source>
        <dbReference type="Proteomes" id="UP000037784"/>
    </source>
</evidence>
<proteinExistence type="inferred from homology"/>
<dbReference type="Proteomes" id="UP000050502">
    <property type="component" value="Unassembled WGS sequence"/>
</dbReference>
<feature type="transmembrane region" description="Helical" evidence="6">
    <location>
        <begin position="52"/>
        <end position="69"/>
    </location>
</feature>
<dbReference type="PANTHER" id="PTHR43701">
    <property type="entry name" value="MEMBRANE TRANSPORTER PROTEIN MJ0441-RELATED"/>
    <property type="match status" value="1"/>
</dbReference>
<evidence type="ECO:0000313" key="7">
    <source>
        <dbReference type="EMBL" id="GAP63352.1"/>
    </source>
</evidence>
<organism evidence="7 9">
    <name type="scientific">Ardenticatena maritima</name>
    <dbReference type="NCBI Taxonomy" id="872965"/>
    <lineage>
        <taxon>Bacteria</taxon>
        <taxon>Bacillati</taxon>
        <taxon>Chloroflexota</taxon>
        <taxon>Ardenticatenia</taxon>
        <taxon>Ardenticatenales</taxon>
        <taxon>Ardenticatenaceae</taxon>
        <taxon>Ardenticatena</taxon>
    </lineage>
</organism>
<feature type="transmembrane region" description="Helical" evidence="6">
    <location>
        <begin position="149"/>
        <end position="167"/>
    </location>
</feature>
<protein>
    <recommendedName>
        <fullName evidence="6">Probable membrane transporter protein</fullName>
    </recommendedName>
</protein>